<sequence>MDNNNNPTYNADGLTYSKFKRLVKGLTANLTAEELKKLHSVVKRAMSENVYQKDEKIGSITDLTVSTSIILMEELGLKSASIIALILYRPVVHKIITDAEVKKLFGQDIADIVTGLIKVNALEMNESAMASDNYIKLLISLAEDMRVILIKIASRLHKIRCAEKYSEQYRLKLAVEVSYLYTPLAHKLGLYNIKTELEDLYLKYTDREAYDYILSKLSESKDARDKYIAEFIDPIDAKLKETGLKYDIKGRVKSISSINNKLKKQKIDFESIYDLFAIRIILNSEMEKEKAECWQVYSIVTDMYTPNPKRLKDWLSIPKSNGYESLHTTVMGPESRWVEVQIRTKRMDEIAERGLAAHWKYKGVKSQSKMDDWLTSLREMLENKNLDSGEKLENFKLDLYDEEIYVFTPKGDLHKLPYGATILDFAFAIHSRIGSTCVSGKVNGKNVSIRHKLKNGDQIEIVTSPNQSPKQDWLNFVTTSKAKNKIRQSLKEEANKQVEIAKEMLKRRVKNRKIEINESIMMRMIKKLGFKTITDFYIKIAEESLDINSVIDQYLELEKKETEQHDRHEAVSAENYVPQNLEIAKETLSKEELILDKNLTGVDYKLAKCCNPIYGDEIFGFVSSQGIKIHRKNCPNAHDMFSRFAYRVIPARWSGKSGSTYTVTLRVIGNDDIGIINNLTSIISKESGINMRSISIDSNDGLFHGSISVMLNNTDMLNGLMKKLKTVKGVKEVSRLS</sequence>
<comment type="similarity">
    <text evidence="1">Belongs to the relA/spoT family.</text>
</comment>
<dbReference type="Gene3D" id="3.30.460.10">
    <property type="entry name" value="Beta Polymerase, domain 2"/>
    <property type="match status" value="1"/>
</dbReference>
<dbReference type="InterPro" id="IPR012675">
    <property type="entry name" value="Beta-grasp_dom_sf"/>
</dbReference>
<dbReference type="EMBL" id="FLUM01000003">
    <property type="protein sequence ID" value="SBW02362.1"/>
    <property type="molecule type" value="Genomic_DNA"/>
</dbReference>
<feature type="domain" description="ACT" evidence="2">
    <location>
        <begin position="664"/>
        <end position="737"/>
    </location>
</feature>
<dbReference type="InterPro" id="IPR045600">
    <property type="entry name" value="RelA/SpoT_AH_RIS"/>
</dbReference>
<organism evidence="4">
    <name type="scientific">uncultured Dysgonomonas sp</name>
    <dbReference type="NCBI Taxonomy" id="206096"/>
    <lineage>
        <taxon>Bacteria</taxon>
        <taxon>Pseudomonadati</taxon>
        <taxon>Bacteroidota</taxon>
        <taxon>Bacteroidia</taxon>
        <taxon>Bacteroidales</taxon>
        <taxon>Dysgonomonadaceae</taxon>
        <taxon>Dysgonomonas</taxon>
        <taxon>environmental samples</taxon>
    </lineage>
</organism>
<dbReference type="Pfam" id="PF19296">
    <property type="entry name" value="RelA_AH_RIS"/>
    <property type="match status" value="1"/>
</dbReference>
<dbReference type="InterPro" id="IPR004811">
    <property type="entry name" value="RelA/Spo_fam"/>
</dbReference>
<accession>A0A212JSF8</accession>
<reference evidence="4" key="1">
    <citation type="submission" date="2016-04" db="EMBL/GenBank/DDBJ databases">
        <authorList>
            <person name="Evans L.H."/>
            <person name="Alamgir A."/>
            <person name="Owens N."/>
            <person name="Weber N.D."/>
            <person name="Virtaneva K."/>
            <person name="Barbian K."/>
            <person name="Babar A."/>
            <person name="Rosenke K."/>
        </authorList>
    </citation>
    <scope>NUCLEOTIDE SEQUENCE</scope>
    <source>
        <strain evidence="4">86-1</strain>
    </source>
</reference>
<evidence type="ECO:0000313" key="4">
    <source>
        <dbReference type="EMBL" id="SBW02362.1"/>
    </source>
</evidence>
<evidence type="ECO:0000256" key="1">
    <source>
        <dbReference type="RuleBase" id="RU003847"/>
    </source>
</evidence>
<dbReference type="SUPFAM" id="SSF55021">
    <property type="entry name" value="ACT-like"/>
    <property type="match status" value="1"/>
</dbReference>
<dbReference type="InterPro" id="IPR007685">
    <property type="entry name" value="RelA_SpoT"/>
</dbReference>
<dbReference type="SUPFAM" id="SSF81271">
    <property type="entry name" value="TGS-like"/>
    <property type="match status" value="1"/>
</dbReference>
<dbReference type="PANTHER" id="PTHR21262">
    <property type="entry name" value="GUANOSINE-3',5'-BIS DIPHOSPHATE 3'-PYROPHOSPHOHYDROLASE"/>
    <property type="match status" value="1"/>
</dbReference>
<dbReference type="FunFam" id="3.10.20.30:FF:000002">
    <property type="entry name" value="GTP pyrophosphokinase (RelA/SpoT)"/>
    <property type="match status" value="1"/>
</dbReference>
<dbReference type="PROSITE" id="PS51671">
    <property type="entry name" value="ACT"/>
    <property type="match status" value="1"/>
</dbReference>
<dbReference type="NCBIfam" id="TIGR00691">
    <property type="entry name" value="spoT_relA"/>
    <property type="match status" value="1"/>
</dbReference>
<comment type="function">
    <text evidence="1">In eubacteria ppGpp (guanosine 3'-diphosphate 5'-diphosphate) is a mediator of the stringent response that coordinates a variety of cellular activities in response to changes in nutritional abundance.</text>
</comment>
<protein>
    <recommendedName>
        <fullName evidence="5">GTP diphosphokinase</fullName>
    </recommendedName>
</protein>
<dbReference type="InterPro" id="IPR012676">
    <property type="entry name" value="TGS-like"/>
</dbReference>
<dbReference type="CDD" id="cd04876">
    <property type="entry name" value="ACT_RelA-SpoT"/>
    <property type="match status" value="1"/>
</dbReference>
<proteinExistence type="inferred from homology"/>
<feature type="domain" description="TGS" evidence="3">
    <location>
        <begin position="402"/>
        <end position="463"/>
    </location>
</feature>
<dbReference type="GO" id="GO:0015969">
    <property type="term" value="P:guanosine tetraphosphate metabolic process"/>
    <property type="evidence" value="ECO:0007669"/>
    <property type="project" value="InterPro"/>
</dbReference>
<dbReference type="CDD" id="cd05399">
    <property type="entry name" value="NT_Rel-Spo_like"/>
    <property type="match status" value="1"/>
</dbReference>
<evidence type="ECO:0008006" key="5">
    <source>
        <dbReference type="Google" id="ProtNLM"/>
    </source>
</evidence>
<dbReference type="RefSeq" id="WP_296942030.1">
    <property type="nucleotide sequence ID" value="NZ_LT599032.1"/>
</dbReference>
<dbReference type="PROSITE" id="PS51880">
    <property type="entry name" value="TGS"/>
    <property type="match status" value="1"/>
</dbReference>
<name>A0A212JSF8_9BACT</name>
<dbReference type="CDD" id="cd01668">
    <property type="entry name" value="TGS_RSH"/>
    <property type="match status" value="1"/>
</dbReference>
<dbReference type="Gene3D" id="3.30.70.260">
    <property type="match status" value="1"/>
</dbReference>
<dbReference type="SUPFAM" id="SSF109604">
    <property type="entry name" value="HD-domain/PDEase-like"/>
    <property type="match status" value="1"/>
</dbReference>
<dbReference type="InterPro" id="IPR043519">
    <property type="entry name" value="NT_sf"/>
</dbReference>
<evidence type="ECO:0000259" key="3">
    <source>
        <dbReference type="PROSITE" id="PS51880"/>
    </source>
</evidence>
<dbReference type="InterPro" id="IPR045865">
    <property type="entry name" value="ACT-like_dom_sf"/>
</dbReference>
<dbReference type="Pfam" id="PF04607">
    <property type="entry name" value="RelA_SpoT"/>
    <property type="match status" value="1"/>
</dbReference>
<dbReference type="SUPFAM" id="SSF81301">
    <property type="entry name" value="Nucleotidyltransferase"/>
    <property type="match status" value="1"/>
</dbReference>
<dbReference type="AlphaFoldDB" id="A0A212JSF8"/>
<dbReference type="GO" id="GO:0005886">
    <property type="term" value="C:plasma membrane"/>
    <property type="evidence" value="ECO:0007669"/>
    <property type="project" value="TreeGrafter"/>
</dbReference>
<dbReference type="InterPro" id="IPR002912">
    <property type="entry name" value="ACT_dom"/>
</dbReference>
<gene>
    <name evidence="4" type="ORF">KL86DYS1_30278</name>
</gene>
<dbReference type="Pfam" id="PF13291">
    <property type="entry name" value="ACT_4"/>
    <property type="match status" value="1"/>
</dbReference>
<dbReference type="Gene3D" id="1.10.3210.10">
    <property type="entry name" value="Hypothetical protein af1432"/>
    <property type="match status" value="1"/>
</dbReference>
<dbReference type="SMART" id="SM00954">
    <property type="entry name" value="RelA_SpoT"/>
    <property type="match status" value="1"/>
</dbReference>
<dbReference type="InterPro" id="IPR033655">
    <property type="entry name" value="TGS_RelA/SpoT"/>
</dbReference>
<dbReference type="Pfam" id="PF02824">
    <property type="entry name" value="TGS"/>
    <property type="match status" value="1"/>
</dbReference>
<dbReference type="Pfam" id="PF13328">
    <property type="entry name" value="HD_4"/>
    <property type="match status" value="1"/>
</dbReference>
<dbReference type="PANTHER" id="PTHR21262:SF31">
    <property type="entry name" value="GTP PYROPHOSPHOKINASE"/>
    <property type="match status" value="1"/>
</dbReference>
<evidence type="ECO:0000259" key="2">
    <source>
        <dbReference type="PROSITE" id="PS51671"/>
    </source>
</evidence>
<dbReference type="InterPro" id="IPR004095">
    <property type="entry name" value="TGS"/>
</dbReference>
<dbReference type="Gene3D" id="3.10.20.30">
    <property type="match status" value="1"/>
</dbReference>